<dbReference type="SMART" id="SM00487">
    <property type="entry name" value="DEXDc"/>
    <property type="match status" value="1"/>
</dbReference>
<feature type="compositionally biased region" description="Polar residues" evidence="9">
    <location>
        <begin position="182"/>
        <end position="194"/>
    </location>
</feature>
<dbReference type="PROSITE" id="PS51192">
    <property type="entry name" value="HELICASE_ATP_BIND_1"/>
    <property type="match status" value="1"/>
</dbReference>
<evidence type="ECO:0000256" key="5">
    <source>
        <dbReference type="ARBA" id="ARBA00022840"/>
    </source>
</evidence>
<dbReference type="InterPro" id="IPR001650">
    <property type="entry name" value="Helicase_C-like"/>
</dbReference>
<dbReference type="GO" id="GO:0003676">
    <property type="term" value="F:nucleic acid binding"/>
    <property type="evidence" value="ECO:0007669"/>
    <property type="project" value="InterPro"/>
</dbReference>
<evidence type="ECO:0000256" key="7">
    <source>
        <dbReference type="PROSITE-ProRule" id="PRU00552"/>
    </source>
</evidence>
<feature type="domain" description="Helicase ATP-binding" evidence="10">
    <location>
        <begin position="298"/>
        <end position="487"/>
    </location>
</feature>
<keyword evidence="4 8" id="KW-0347">Helicase</keyword>
<dbReference type="InterPro" id="IPR011545">
    <property type="entry name" value="DEAD/DEAH_box_helicase_dom"/>
</dbReference>
<keyword evidence="2 8" id="KW-0547">Nucleotide-binding</keyword>
<dbReference type="InterPro" id="IPR027417">
    <property type="entry name" value="P-loop_NTPase"/>
</dbReference>
<dbReference type="Gene3D" id="3.40.50.300">
    <property type="entry name" value="P-loop containing nucleotide triphosphate hydrolases"/>
    <property type="match status" value="2"/>
</dbReference>
<dbReference type="Pfam" id="PF00270">
    <property type="entry name" value="DEAD"/>
    <property type="match status" value="1"/>
</dbReference>
<dbReference type="SUPFAM" id="SSF52540">
    <property type="entry name" value="P-loop containing nucleoside triphosphate hydrolases"/>
    <property type="match status" value="1"/>
</dbReference>
<comment type="catalytic activity">
    <reaction evidence="6">
        <text>ATP + H2O = ADP + phosphate + H(+)</text>
        <dbReference type="Rhea" id="RHEA:13065"/>
        <dbReference type="ChEBI" id="CHEBI:15377"/>
        <dbReference type="ChEBI" id="CHEBI:15378"/>
        <dbReference type="ChEBI" id="CHEBI:30616"/>
        <dbReference type="ChEBI" id="CHEBI:43474"/>
        <dbReference type="ChEBI" id="CHEBI:456216"/>
        <dbReference type="EC" id="3.6.4.13"/>
    </reaction>
</comment>
<feature type="region of interest" description="Disordered" evidence="9">
    <location>
        <begin position="133"/>
        <end position="227"/>
    </location>
</feature>
<dbReference type="PROSITE" id="PS51195">
    <property type="entry name" value="Q_MOTIF"/>
    <property type="match status" value="1"/>
</dbReference>
<evidence type="ECO:0000259" key="12">
    <source>
        <dbReference type="PROSITE" id="PS51195"/>
    </source>
</evidence>
<keyword evidence="5 8" id="KW-0067">ATP-binding</keyword>
<evidence type="ECO:0000259" key="10">
    <source>
        <dbReference type="PROSITE" id="PS51192"/>
    </source>
</evidence>
<name>A0A074ZVP2_OPIVI</name>
<feature type="region of interest" description="Disordered" evidence="9">
    <location>
        <begin position="665"/>
        <end position="740"/>
    </location>
</feature>
<evidence type="ECO:0000256" key="2">
    <source>
        <dbReference type="ARBA" id="ARBA00022741"/>
    </source>
</evidence>
<dbReference type="SMART" id="SM00490">
    <property type="entry name" value="HELICc"/>
    <property type="match status" value="1"/>
</dbReference>
<dbReference type="GO" id="GO:0003724">
    <property type="term" value="F:RNA helicase activity"/>
    <property type="evidence" value="ECO:0007669"/>
    <property type="project" value="UniProtKB-EC"/>
</dbReference>
<evidence type="ECO:0000256" key="9">
    <source>
        <dbReference type="SAM" id="MobiDB-lite"/>
    </source>
</evidence>
<gene>
    <name evidence="13" type="ORF">T265_11931</name>
</gene>
<evidence type="ECO:0000256" key="4">
    <source>
        <dbReference type="ARBA" id="ARBA00022806"/>
    </source>
</evidence>
<evidence type="ECO:0000313" key="13">
    <source>
        <dbReference type="EMBL" id="KER19229.1"/>
    </source>
</evidence>
<evidence type="ECO:0000313" key="14">
    <source>
        <dbReference type="Proteomes" id="UP000054324"/>
    </source>
</evidence>
<organism evidence="13 14">
    <name type="scientific">Opisthorchis viverrini</name>
    <name type="common">Southeast Asian liver fluke</name>
    <dbReference type="NCBI Taxonomy" id="6198"/>
    <lineage>
        <taxon>Eukaryota</taxon>
        <taxon>Metazoa</taxon>
        <taxon>Spiralia</taxon>
        <taxon>Lophotrochozoa</taxon>
        <taxon>Platyhelminthes</taxon>
        <taxon>Trematoda</taxon>
        <taxon>Digenea</taxon>
        <taxon>Opisthorchiida</taxon>
        <taxon>Opisthorchiata</taxon>
        <taxon>Opisthorchiidae</taxon>
        <taxon>Opisthorchis</taxon>
    </lineage>
</organism>
<feature type="domain" description="Helicase C-terminal" evidence="11">
    <location>
        <begin position="498"/>
        <end position="659"/>
    </location>
</feature>
<dbReference type="GO" id="GO:0016787">
    <property type="term" value="F:hydrolase activity"/>
    <property type="evidence" value="ECO:0007669"/>
    <property type="project" value="UniProtKB-KW"/>
</dbReference>
<feature type="compositionally biased region" description="Gly residues" evidence="9">
    <location>
        <begin position="693"/>
        <end position="710"/>
    </location>
</feature>
<dbReference type="FunFam" id="3.40.50.300:FF:000397">
    <property type="entry name" value="Probable ATP-dependent RNA helicase DDX4"/>
    <property type="match status" value="1"/>
</dbReference>
<dbReference type="AlphaFoldDB" id="A0A074ZVP2"/>
<dbReference type="GeneID" id="20326099"/>
<protein>
    <recommendedName>
        <fullName evidence="1">RNA helicase</fullName>
        <ecNumber evidence="1">3.6.4.13</ecNumber>
    </recommendedName>
</protein>
<keyword evidence="3 8" id="KW-0378">Hydrolase</keyword>
<dbReference type="PROSITE" id="PS00039">
    <property type="entry name" value="DEAD_ATP_HELICASE"/>
    <property type="match status" value="1"/>
</dbReference>
<dbReference type="STRING" id="6198.A0A074ZVP2"/>
<dbReference type="OrthoDB" id="196131at2759"/>
<feature type="domain" description="DEAD-box RNA helicase Q" evidence="12">
    <location>
        <begin position="267"/>
        <end position="295"/>
    </location>
</feature>
<dbReference type="Proteomes" id="UP000054324">
    <property type="component" value="Unassembled WGS sequence"/>
</dbReference>
<evidence type="ECO:0000256" key="8">
    <source>
        <dbReference type="RuleBase" id="RU000492"/>
    </source>
</evidence>
<dbReference type="CTD" id="20326099"/>
<comment type="similarity">
    <text evidence="8">Belongs to the DEAD box helicase family.</text>
</comment>
<accession>A0A074ZVP2</accession>
<dbReference type="GO" id="GO:0005524">
    <property type="term" value="F:ATP binding"/>
    <property type="evidence" value="ECO:0007669"/>
    <property type="project" value="UniProtKB-KW"/>
</dbReference>
<dbReference type="InterPro" id="IPR014014">
    <property type="entry name" value="RNA_helicase_DEAD_Q_motif"/>
</dbReference>
<dbReference type="PANTHER" id="PTHR47958">
    <property type="entry name" value="ATP-DEPENDENT RNA HELICASE DBP3"/>
    <property type="match status" value="1"/>
</dbReference>
<proteinExistence type="inferred from homology"/>
<dbReference type="InterPro" id="IPR014001">
    <property type="entry name" value="Helicase_ATP-bd"/>
</dbReference>
<dbReference type="FunFam" id="3.40.50.300:FF:000008">
    <property type="entry name" value="ATP-dependent RNA helicase RhlB"/>
    <property type="match status" value="1"/>
</dbReference>
<sequence length="740" mass="81872">MPVSRFPLGAKETKEVQKARKARRLFQLIRATGPRKPPVSETIKDREGLAISDKQELLNRWALNLEQQLSWIPAGTHPEPTCDVEPWMASVELPTASEVYDYFSSLNISKDHADQSAGSHVYVPPHLRNRGAMSNGSYATSSCDNYQGPRYSRGAGGDIYRGRGNRGGFSNRGSTFDRGQNENRWSNFNGGQYNSRGSGPGSYGSRSGGRSWGNETTEDWSKQLPPNERLEQELFKKISTGINFDQYDNIPVSATGPDFNDEASAISSFSDLALHRIIRSNVELAQYNRPTPVQKHAIPIIASGRDLMACAQTGSGKTAAFLIPILNRMIEEGPGDSLNAALETNRRKQFPVGLILAPTRELASQIFDDARKFAYRSCIRPCVLYGGADMRAQLIEVSKGCNLLVATPGRLTDVIERGRIGLDHCRFLVLDEADRMLDMGFEPQIRRIVEQDNLPPSGTRQTLMFSATFPHEIQVLAKDFLSRYIFLAVGRVGSTSENITQSILWVEESTKRDALVDLLSSSDPGVLTLVFVETKRGADSLEDYLFAQKFQVASIHGDRSQDDRELALECFRTGRTPILVATAVAARGLDIPNVKHVINYDLPSDIEEYVHRIGRTGRVGNLGIATSFFNDKNRNLARGLVELLEEVNQSVPSWLRALVTDSRQSGFPRTRNKGRGGGFGARDYRQPATRGGSSSGGYGSGISNRFGGGMSRDYGMQPDDNLYYDNSTTVPSRDKDWWGS</sequence>
<dbReference type="InterPro" id="IPR000629">
    <property type="entry name" value="RNA-helicase_DEAD-box_CS"/>
</dbReference>
<keyword evidence="14" id="KW-1185">Reference proteome</keyword>
<reference evidence="13 14" key="1">
    <citation type="submission" date="2013-11" db="EMBL/GenBank/DDBJ databases">
        <title>Opisthorchis viverrini - life in the bile duct.</title>
        <authorList>
            <person name="Young N.D."/>
            <person name="Nagarajan N."/>
            <person name="Lin S.J."/>
            <person name="Korhonen P.K."/>
            <person name="Jex A.R."/>
            <person name="Hall R.S."/>
            <person name="Safavi-Hemami H."/>
            <person name="Kaewkong W."/>
            <person name="Bertrand D."/>
            <person name="Gao S."/>
            <person name="Seet Q."/>
            <person name="Wongkham S."/>
            <person name="Teh B.T."/>
            <person name="Wongkham C."/>
            <person name="Intapan P.M."/>
            <person name="Maleewong W."/>
            <person name="Yang X."/>
            <person name="Hu M."/>
            <person name="Wang Z."/>
            <person name="Hofmann A."/>
            <person name="Sternberg P.W."/>
            <person name="Tan P."/>
            <person name="Wang J."/>
            <person name="Gasser R.B."/>
        </authorList>
    </citation>
    <scope>NUCLEOTIDE SEQUENCE [LARGE SCALE GENOMIC DNA]</scope>
</reference>
<dbReference type="PROSITE" id="PS51194">
    <property type="entry name" value="HELICASE_CTER"/>
    <property type="match status" value="1"/>
</dbReference>
<dbReference type="CDD" id="cd18787">
    <property type="entry name" value="SF2_C_DEAD"/>
    <property type="match status" value="1"/>
</dbReference>
<evidence type="ECO:0000256" key="3">
    <source>
        <dbReference type="ARBA" id="ARBA00022801"/>
    </source>
</evidence>
<dbReference type="RefSeq" id="XP_009177024.1">
    <property type="nucleotide sequence ID" value="XM_009178760.1"/>
</dbReference>
<dbReference type="EMBL" id="KL597282">
    <property type="protein sequence ID" value="KER19229.1"/>
    <property type="molecule type" value="Genomic_DNA"/>
</dbReference>
<dbReference type="Pfam" id="PF00271">
    <property type="entry name" value="Helicase_C"/>
    <property type="match status" value="1"/>
</dbReference>
<evidence type="ECO:0000256" key="6">
    <source>
        <dbReference type="ARBA" id="ARBA00047984"/>
    </source>
</evidence>
<feature type="compositionally biased region" description="Polar residues" evidence="9">
    <location>
        <begin position="133"/>
        <end position="145"/>
    </location>
</feature>
<feature type="short sequence motif" description="Q motif" evidence="7">
    <location>
        <begin position="267"/>
        <end position="295"/>
    </location>
</feature>
<evidence type="ECO:0000256" key="1">
    <source>
        <dbReference type="ARBA" id="ARBA00012552"/>
    </source>
</evidence>
<dbReference type="KEGG" id="ovi:T265_11931"/>
<evidence type="ECO:0000259" key="11">
    <source>
        <dbReference type="PROSITE" id="PS51194"/>
    </source>
</evidence>
<dbReference type="EC" id="3.6.4.13" evidence="1"/>
<feature type="compositionally biased region" description="Gly residues" evidence="9">
    <location>
        <begin position="198"/>
        <end position="211"/>
    </location>
</feature>